<dbReference type="InterPro" id="IPR011990">
    <property type="entry name" value="TPR-like_helical_dom_sf"/>
</dbReference>
<dbReference type="GO" id="GO:0000462">
    <property type="term" value="P:maturation of SSU-rRNA from tricistronic rRNA transcript (SSU-rRNA, 5.8S rRNA, LSU-rRNA)"/>
    <property type="evidence" value="ECO:0007669"/>
    <property type="project" value="InterPro"/>
</dbReference>
<gene>
    <name evidence="8" type="ORF">P691DRAFT_674697</name>
</gene>
<feature type="domain" description="U3 small nucleolar RNA-associated protein 6 N-terminal" evidence="7">
    <location>
        <begin position="9"/>
        <end position="91"/>
    </location>
</feature>
<dbReference type="PANTHER" id="PTHR23271">
    <property type="entry name" value="HEPATOCELLULAR CARCINOMA-ASSOCIATED ANTIGEN 66"/>
    <property type="match status" value="1"/>
</dbReference>
<dbReference type="OrthoDB" id="28112at2759"/>
<evidence type="ECO:0000256" key="1">
    <source>
        <dbReference type="ARBA" id="ARBA00004604"/>
    </source>
</evidence>
<dbReference type="InterPro" id="IPR003107">
    <property type="entry name" value="HAT"/>
</dbReference>
<dbReference type="GO" id="GO:0032040">
    <property type="term" value="C:small-subunit processome"/>
    <property type="evidence" value="ECO:0007669"/>
    <property type="project" value="TreeGrafter"/>
</dbReference>
<evidence type="ECO:0000313" key="8">
    <source>
        <dbReference type="EMBL" id="KAF9445911.1"/>
    </source>
</evidence>
<name>A0A9P6BZ66_9AGAR</name>
<reference evidence="8" key="1">
    <citation type="submission" date="2020-11" db="EMBL/GenBank/DDBJ databases">
        <authorList>
            <consortium name="DOE Joint Genome Institute"/>
            <person name="Ahrendt S."/>
            <person name="Riley R."/>
            <person name="Andreopoulos W."/>
            <person name="Labutti K."/>
            <person name="Pangilinan J."/>
            <person name="Ruiz-Duenas F.J."/>
            <person name="Barrasa J.M."/>
            <person name="Sanchez-Garcia M."/>
            <person name="Camarero S."/>
            <person name="Miyauchi S."/>
            <person name="Serrano A."/>
            <person name="Linde D."/>
            <person name="Babiker R."/>
            <person name="Drula E."/>
            <person name="Ayuso-Fernandez I."/>
            <person name="Pacheco R."/>
            <person name="Padilla G."/>
            <person name="Ferreira P."/>
            <person name="Barriuso J."/>
            <person name="Kellner H."/>
            <person name="Castanera R."/>
            <person name="Alfaro M."/>
            <person name="Ramirez L."/>
            <person name="Pisabarro A.G."/>
            <person name="Kuo A."/>
            <person name="Tritt A."/>
            <person name="Lipzen A."/>
            <person name="He G."/>
            <person name="Yan M."/>
            <person name="Ng V."/>
            <person name="Cullen D."/>
            <person name="Martin F."/>
            <person name="Rosso M.-N."/>
            <person name="Henrissat B."/>
            <person name="Hibbett D."/>
            <person name="Martinez A.T."/>
            <person name="Grigoriev I.V."/>
        </authorList>
    </citation>
    <scope>NUCLEOTIDE SEQUENCE</scope>
    <source>
        <strain evidence="8">MF-IS2</strain>
    </source>
</reference>
<proteinExistence type="inferred from homology"/>
<evidence type="ECO:0000256" key="6">
    <source>
        <dbReference type="SAM" id="MobiDB-lite"/>
    </source>
</evidence>
<comment type="subcellular location">
    <subcellularLocation>
        <location evidence="1">Nucleus</location>
        <location evidence="1">Nucleolus</location>
    </subcellularLocation>
</comment>
<dbReference type="SMART" id="SM00386">
    <property type="entry name" value="HAT"/>
    <property type="match status" value="3"/>
</dbReference>
<keyword evidence="3" id="KW-0698">rRNA processing</keyword>
<accession>A0A9P6BZ66</accession>
<dbReference type="InterPro" id="IPR013949">
    <property type="entry name" value="Utp6"/>
</dbReference>
<keyword evidence="9" id="KW-1185">Reference proteome</keyword>
<evidence type="ECO:0000256" key="2">
    <source>
        <dbReference type="ARBA" id="ARBA00010734"/>
    </source>
</evidence>
<evidence type="ECO:0000313" key="9">
    <source>
        <dbReference type="Proteomes" id="UP000807342"/>
    </source>
</evidence>
<dbReference type="GO" id="GO:0030515">
    <property type="term" value="F:snoRNA binding"/>
    <property type="evidence" value="ECO:0007669"/>
    <property type="project" value="InterPro"/>
</dbReference>
<dbReference type="InterPro" id="IPR055347">
    <property type="entry name" value="UTP6_N"/>
</dbReference>
<evidence type="ECO:0000256" key="5">
    <source>
        <dbReference type="ARBA" id="ARBA00023242"/>
    </source>
</evidence>
<keyword evidence="5" id="KW-0539">Nucleus</keyword>
<organism evidence="8 9">
    <name type="scientific">Macrolepiota fuliginosa MF-IS2</name>
    <dbReference type="NCBI Taxonomy" id="1400762"/>
    <lineage>
        <taxon>Eukaryota</taxon>
        <taxon>Fungi</taxon>
        <taxon>Dikarya</taxon>
        <taxon>Basidiomycota</taxon>
        <taxon>Agaricomycotina</taxon>
        <taxon>Agaricomycetes</taxon>
        <taxon>Agaricomycetidae</taxon>
        <taxon>Agaricales</taxon>
        <taxon>Agaricineae</taxon>
        <taxon>Agaricaceae</taxon>
        <taxon>Macrolepiota</taxon>
    </lineage>
</organism>
<evidence type="ECO:0000256" key="4">
    <source>
        <dbReference type="ARBA" id="ARBA00022737"/>
    </source>
</evidence>
<protein>
    <recommendedName>
        <fullName evidence="7">U3 small nucleolar RNA-associated protein 6 N-terminal domain-containing protein</fullName>
    </recommendedName>
</protein>
<dbReference type="Proteomes" id="UP000807342">
    <property type="component" value="Unassembled WGS sequence"/>
</dbReference>
<feature type="compositionally biased region" description="Basic and acidic residues" evidence="6">
    <location>
        <begin position="210"/>
        <end position="225"/>
    </location>
</feature>
<dbReference type="EMBL" id="MU151274">
    <property type="protein sequence ID" value="KAF9445911.1"/>
    <property type="molecule type" value="Genomic_DNA"/>
</dbReference>
<dbReference type="PANTHER" id="PTHR23271:SF1">
    <property type="entry name" value="U3 SMALL NUCLEOLAR RNA-ASSOCIATED PROTEIN 6 HOMOLOG"/>
    <property type="match status" value="1"/>
</dbReference>
<sequence>MERVQYQQEQMLLELKDLVDKNLFTAKETKQIMKKRTAFETTLVRRVAKKADFLRYITYEMGLEQLRRKRIARLDLPPAPPTVSDYALVRRQFHIFERALKRFKSDVGLWLQYIQLAKREGARALVGRITARALQLHPNKPALYIIAASHELDHLSPSAARTLLQRGIRMNPESIDMWREYVRMELGFIESLRRRWDVLGISLTTAEKGKTEKGKGRAEEVDPSEHIGLGGLGDVGSDDELQGTAEANSGGLMQIDTGSDGLDRDEGTAARRQIMQGAIAKSVMTSAAEALPKIGLFAQLRTVIAEYPSPAELRKILLEHLYDLVRSTLPGDASAVRMVADRHITPELKGGALVDGVQRANEELLAEVKGRHGEEMYQAYADFVEDWCQKTIDHNLKLYLVSSLQVTVRQAKGSPSLLSAHIRVLMGLAGTDASVPAKVVQIARKYTAKAPASSQVWLARLSAEKIFGASDAEGQASVVETWREARKSVAGREEDVLKVWIWGLGDEEAKLVGDKRKAHEELLKESMRDGSLRGVHERLLISYVTAVHEAIGQEGTSDQASKISAKWMHEVRQIGSRYLTTGRVWRKVFSVVGETKGWKEGKEEVLGAVYEQWRAKAVTEAVIEWGRWLVGQGRGAEASAIVARATRVLGAAERADVEKDWRDVLACSGMDRLVEI</sequence>
<comment type="caution">
    <text evidence="8">The sequence shown here is derived from an EMBL/GenBank/DDBJ whole genome shotgun (WGS) entry which is preliminary data.</text>
</comment>
<dbReference type="GO" id="GO:0034388">
    <property type="term" value="C:Pwp2p-containing subcomplex of 90S preribosome"/>
    <property type="evidence" value="ECO:0007669"/>
    <property type="project" value="TreeGrafter"/>
</dbReference>
<keyword evidence="4" id="KW-0677">Repeat</keyword>
<dbReference type="AlphaFoldDB" id="A0A9P6BZ66"/>
<dbReference type="Gene3D" id="1.25.40.10">
    <property type="entry name" value="Tetratricopeptide repeat domain"/>
    <property type="match status" value="1"/>
</dbReference>
<dbReference type="SUPFAM" id="SSF48452">
    <property type="entry name" value="TPR-like"/>
    <property type="match status" value="1"/>
</dbReference>
<dbReference type="Pfam" id="PF08640">
    <property type="entry name" value="U3_assoc_6"/>
    <property type="match status" value="1"/>
</dbReference>
<comment type="similarity">
    <text evidence="2">Belongs to the UTP6 family.</text>
</comment>
<evidence type="ECO:0000259" key="7">
    <source>
        <dbReference type="Pfam" id="PF08640"/>
    </source>
</evidence>
<feature type="region of interest" description="Disordered" evidence="6">
    <location>
        <begin position="210"/>
        <end position="265"/>
    </location>
</feature>
<evidence type="ECO:0000256" key="3">
    <source>
        <dbReference type="ARBA" id="ARBA00022552"/>
    </source>
</evidence>